<reference evidence="1" key="3">
    <citation type="submission" date="2020-07" db="EMBL/GenBank/DDBJ databases">
        <authorList>
            <person name="Yang C."/>
        </authorList>
    </citation>
    <scope>NUCLEOTIDE SEQUENCE</scope>
    <source>
        <strain evidence="1">Cx-624</strain>
    </source>
</reference>
<proteinExistence type="predicted"/>
<dbReference type="Proteomes" id="UP000515349">
    <property type="component" value="Chromosome"/>
</dbReference>
<dbReference type="KEGG" id="cbau:H1R16_11960"/>
<name>A0A7D7LTA8_9FLAO</name>
<keyword evidence="4" id="KW-1185">Reference proteome</keyword>
<evidence type="ECO:0000313" key="4">
    <source>
        <dbReference type="Proteomes" id="UP000539710"/>
    </source>
</evidence>
<sequence>MKFPNLVSHFLAHKIINSNTTVFSFLKMHYVDEHPVDADYDQDMKLPFKTHETNSVVVNPLTIPGDFTFSLLSPAIFRERKGILSRSFIYASNTLNSIFRPPIFV</sequence>
<gene>
    <name evidence="2" type="ORF">H1R16_11960</name>
    <name evidence="1" type="ORF">H2507_03500</name>
</gene>
<evidence type="ECO:0000313" key="3">
    <source>
        <dbReference type="Proteomes" id="UP000515349"/>
    </source>
</evidence>
<evidence type="ECO:0000313" key="1">
    <source>
        <dbReference type="EMBL" id="MBA5246227.1"/>
    </source>
</evidence>
<dbReference type="RefSeq" id="WP_181886318.1">
    <property type="nucleotide sequence ID" value="NZ_CP059472.1"/>
</dbReference>
<accession>A0A7D7LTA8</accession>
<dbReference type="Proteomes" id="UP000539710">
    <property type="component" value="Unassembled WGS sequence"/>
</dbReference>
<evidence type="ECO:0000313" key="2">
    <source>
        <dbReference type="EMBL" id="QMS98395.1"/>
    </source>
</evidence>
<dbReference type="AlphaFoldDB" id="A0A7D7LTA8"/>
<dbReference type="EMBL" id="CP059472">
    <property type="protein sequence ID" value="QMS98395.1"/>
    <property type="molecule type" value="Genomic_DNA"/>
</dbReference>
<organism evidence="2 3">
    <name type="scientific">Marnyiella aurantia</name>
    <dbReference type="NCBI Taxonomy" id="2758037"/>
    <lineage>
        <taxon>Bacteria</taxon>
        <taxon>Pseudomonadati</taxon>
        <taxon>Bacteroidota</taxon>
        <taxon>Flavobacteriia</taxon>
        <taxon>Flavobacteriales</taxon>
        <taxon>Weeksellaceae</taxon>
        <taxon>Marnyiella</taxon>
    </lineage>
</organism>
<dbReference type="EMBL" id="JACEUX010000001">
    <property type="protein sequence ID" value="MBA5246227.1"/>
    <property type="molecule type" value="Genomic_DNA"/>
</dbReference>
<reference evidence="2 3" key="1">
    <citation type="submission" date="2020-07" db="EMBL/GenBank/DDBJ databases">
        <title>Chryseobacterium sp.cx-624.</title>
        <authorList>
            <person name="Yang C."/>
        </authorList>
    </citation>
    <scope>NUCLEOTIDE SEQUENCE [LARGE SCALE GENOMIC DNA]</scope>
    <source>
        <strain evidence="2">Cx-624</strain>
        <strain evidence="3">cx-624</strain>
    </source>
</reference>
<reference evidence="4" key="2">
    <citation type="submission" date="2020-07" db="EMBL/GenBank/DDBJ databases">
        <title>Flavobacterium sp. xlx-214.</title>
        <authorList>
            <person name="Yang C."/>
        </authorList>
    </citation>
    <scope>NUCLEOTIDE SEQUENCE [LARGE SCALE GENOMIC DNA]</scope>
    <source>
        <strain evidence="4">CX-624</strain>
    </source>
</reference>
<protein>
    <submittedName>
        <fullName evidence="2">Uncharacterized protein</fullName>
    </submittedName>
</protein>